<protein>
    <submittedName>
        <fullName>G39 antigen</fullName>
    </submittedName>
</protein>
<name>Q9TWP9_HIRME</name>
<reference key="1">
    <citation type="journal article" date="1994" name="J. Neurobiol.">
        <title>Identification of a 70 kD protein with sequence homology to squid neurofilament protein in glial cells of the leech CNS.</title>
        <authorList>
            <person name="Luthi T.E."/>
            <person name="Brodbeck D.L."/>
            <person name="Jeno P."/>
        </authorList>
    </citation>
    <scope>PROTEIN SEQUENCE</scope>
</reference>
<accession>Q9TWP9</accession>
<proteinExistence type="evidence at protein level"/>
<organism>
    <name type="scientific">Hirudo medicinalis</name>
    <name type="common">Medicinal leech</name>
    <dbReference type="NCBI Taxonomy" id="6421"/>
    <lineage>
        <taxon>Eukaryota</taxon>
        <taxon>Metazoa</taxon>
        <taxon>Spiralia</taxon>
        <taxon>Lophotrochozoa</taxon>
        <taxon>Annelida</taxon>
        <taxon>Clitellata</taxon>
        <taxon>Hirudinea</taxon>
        <taxon>Hirudinida</taxon>
        <taxon>Hirudiniformes</taxon>
        <taxon>Hirudinidae</taxon>
        <taxon>Hirudo</taxon>
    </lineage>
</organism>
<sequence>QNQQLSDYEGEISLL</sequence>
<keyword id="KW-0903">Direct protein sequencing</keyword>